<sequence length="335" mass="38492">MANLSATNDSSLHNVLEYGYSSVPIIQGRLNGVYSKHPAFTIVLSIMLVYMSLVAYFRFNNVNRLKTKHGFTADARSFEKMTVEQAQEVQRNMAEWDFPALYEFGWLIEFFKQYVLQEQKPSKWNTTFSDAIMDDITYKVPGLLKSAARKCVIAVLDPDVVWANGYAAEYSSVLRQILFGILKTWGLFQRYFCLPRVWGRVLTPAQVNDNGLMNFPDYTFPNTPYYVETTFWNQWGPWAWLDILRGMPRPSAELGANGVKWESMGAKMKDPSLQLASESRVRAQAMEILRQGWGYRAKVKYQPKSLVVDKHYGPGYGSRDNAYTEKELEAKGPWK</sequence>
<feature type="transmembrane region" description="Helical" evidence="2">
    <location>
        <begin position="39"/>
        <end position="59"/>
    </location>
</feature>
<name>A0A1W5CWD4_9LECA</name>
<feature type="compositionally biased region" description="Basic and acidic residues" evidence="1">
    <location>
        <begin position="322"/>
        <end position="335"/>
    </location>
</feature>
<dbReference type="PANTHER" id="PTHR36124:SF1">
    <property type="entry name" value="ER-BOUND OXYGENASE MPAB_MPAB'_RUBBER OXYGENASE CATALYTIC DOMAIN-CONTAINING PROTEIN"/>
    <property type="match status" value="1"/>
</dbReference>
<keyword evidence="2" id="KW-1133">Transmembrane helix</keyword>
<reference evidence="4" key="1">
    <citation type="submission" date="2017-03" db="EMBL/GenBank/DDBJ databases">
        <authorList>
            <person name="Sharma R."/>
            <person name="Thines M."/>
        </authorList>
    </citation>
    <scope>NUCLEOTIDE SEQUENCE [LARGE SCALE GENOMIC DNA]</scope>
</reference>
<dbReference type="EMBL" id="FWEW01000580">
    <property type="protein sequence ID" value="SLM35194.1"/>
    <property type="molecule type" value="Genomic_DNA"/>
</dbReference>
<keyword evidence="2" id="KW-0812">Transmembrane</keyword>
<proteinExistence type="predicted"/>
<evidence type="ECO:0000256" key="2">
    <source>
        <dbReference type="SAM" id="Phobius"/>
    </source>
</evidence>
<organism evidence="3 4">
    <name type="scientific">Lasallia pustulata</name>
    <dbReference type="NCBI Taxonomy" id="136370"/>
    <lineage>
        <taxon>Eukaryota</taxon>
        <taxon>Fungi</taxon>
        <taxon>Dikarya</taxon>
        <taxon>Ascomycota</taxon>
        <taxon>Pezizomycotina</taxon>
        <taxon>Lecanoromycetes</taxon>
        <taxon>OSLEUM clade</taxon>
        <taxon>Umbilicariomycetidae</taxon>
        <taxon>Umbilicariales</taxon>
        <taxon>Umbilicariaceae</taxon>
        <taxon>Lasallia</taxon>
    </lineage>
</organism>
<dbReference type="Proteomes" id="UP000192927">
    <property type="component" value="Unassembled WGS sequence"/>
</dbReference>
<keyword evidence="2" id="KW-0472">Membrane</keyword>
<evidence type="ECO:0000256" key="1">
    <source>
        <dbReference type="SAM" id="MobiDB-lite"/>
    </source>
</evidence>
<protein>
    <submittedName>
        <fullName evidence="3">Uncharacterized protein</fullName>
    </submittedName>
</protein>
<evidence type="ECO:0000313" key="3">
    <source>
        <dbReference type="EMBL" id="SLM35194.1"/>
    </source>
</evidence>
<dbReference type="AlphaFoldDB" id="A0A1W5CWD4"/>
<keyword evidence="4" id="KW-1185">Reference proteome</keyword>
<accession>A0A1W5CWD4</accession>
<dbReference type="PANTHER" id="PTHR36124">
    <property type="match status" value="1"/>
</dbReference>
<evidence type="ECO:0000313" key="4">
    <source>
        <dbReference type="Proteomes" id="UP000192927"/>
    </source>
</evidence>
<feature type="region of interest" description="Disordered" evidence="1">
    <location>
        <begin position="316"/>
        <end position="335"/>
    </location>
</feature>
<dbReference type="GO" id="GO:0016491">
    <property type="term" value="F:oxidoreductase activity"/>
    <property type="evidence" value="ECO:0007669"/>
    <property type="project" value="InterPro"/>
</dbReference>
<dbReference type="InterPro" id="IPR046366">
    <property type="entry name" value="MPAB"/>
</dbReference>